<accession>A0A9N8WKP1</accession>
<reference evidence="1" key="1">
    <citation type="submission" date="2021-06" db="EMBL/GenBank/DDBJ databases">
        <authorList>
            <person name="Kallberg Y."/>
            <person name="Tangrot J."/>
            <person name="Rosling A."/>
        </authorList>
    </citation>
    <scope>NUCLEOTIDE SEQUENCE</scope>
    <source>
        <strain evidence="1">BR232B</strain>
    </source>
</reference>
<organism evidence="1 2">
    <name type="scientific">Paraglomus brasilianum</name>
    <dbReference type="NCBI Taxonomy" id="144538"/>
    <lineage>
        <taxon>Eukaryota</taxon>
        <taxon>Fungi</taxon>
        <taxon>Fungi incertae sedis</taxon>
        <taxon>Mucoromycota</taxon>
        <taxon>Glomeromycotina</taxon>
        <taxon>Glomeromycetes</taxon>
        <taxon>Paraglomerales</taxon>
        <taxon>Paraglomeraceae</taxon>
        <taxon>Paraglomus</taxon>
    </lineage>
</organism>
<name>A0A9N8WKP1_9GLOM</name>
<proteinExistence type="predicted"/>
<protein>
    <submittedName>
        <fullName evidence="1">9527_t:CDS:1</fullName>
    </submittedName>
</protein>
<keyword evidence="2" id="KW-1185">Reference proteome</keyword>
<dbReference type="AlphaFoldDB" id="A0A9N8WKP1"/>
<dbReference type="Proteomes" id="UP000789739">
    <property type="component" value="Unassembled WGS sequence"/>
</dbReference>
<gene>
    <name evidence="1" type="ORF">PBRASI_LOCUS2175</name>
</gene>
<sequence>MKKRTIEHIKITKTLWCVDYYITQTSQEADFYMWTVDCISDINFCENASNNVHPATSK</sequence>
<dbReference type="EMBL" id="CAJVPI010000162">
    <property type="protein sequence ID" value="CAG8492364.1"/>
    <property type="molecule type" value="Genomic_DNA"/>
</dbReference>
<evidence type="ECO:0000313" key="2">
    <source>
        <dbReference type="Proteomes" id="UP000789739"/>
    </source>
</evidence>
<comment type="caution">
    <text evidence="1">The sequence shown here is derived from an EMBL/GenBank/DDBJ whole genome shotgun (WGS) entry which is preliminary data.</text>
</comment>
<evidence type="ECO:0000313" key="1">
    <source>
        <dbReference type="EMBL" id="CAG8492364.1"/>
    </source>
</evidence>